<evidence type="ECO:0000256" key="6">
    <source>
        <dbReference type="ARBA" id="ARBA00023049"/>
    </source>
</evidence>
<feature type="active site" evidence="7">
    <location>
        <position position="327"/>
    </location>
</feature>
<evidence type="ECO:0000256" key="8">
    <source>
        <dbReference type="SAM" id="SignalP"/>
    </source>
</evidence>
<dbReference type="GO" id="GO:0004222">
    <property type="term" value="F:metalloendopeptidase activity"/>
    <property type="evidence" value="ECO:0007669"/>
    <property type="project" value="InterPro"/>
</dbReference>
<feature type="binding site" evidence="7">
    <location>
        <position position="326"/>
    </location>
    <ligand>
        <name>Zn(2+)</name>
        <dbReference type="ChEBI" id="CHEBI:29105"/>
        <note>catalytic</note>
    </ligand>
</feature>
<dbReference type="EMBL" id="KR068542">
    <property type="protein sequence ID" value="AMO02559.1"/>
    <property type="molecule type" value="mRNA"/>
</dbReference>
<keyword evidence="4" id="KW-0378">Hydrolase</keyword>
<evidence type="ECO:0000256" key="5">
    <source>
        <dbReference type="ARBA" id="ARBA00022833"/>
    </source>
</evidence>
<feature type="domain" description="Peptidase M12B" evidence="9">
    <location>
        <begin position="172"/>
        <end position="385"/>
    </location>
</feature>
<feature type="binding site" evidence="7">
    <location>
        <position position="330"/>
    </location>
    <ligand>
        <name>Zn(2+)</name>
        <dbReference type="ChEBI" id="CHEBI:29105"/>
        <note>catalytic</note>
    </ligand>
</feature>
<keyword evidence="6" id="KW-0482">Metalloprotease</keyword>
<keyword evidence="3 7" id="KW-0479">Metal-binding</keyword>
<dbReference type="GO" id="GO:0046872">
    <property type="term" value="F:metal ion binding"/>
    <property type="evidence" value="ECO:0007669"/>
    <property type="project" value="UniProtKB-KW"/>
</dbReference>
<organism evidence="10">
    <name type="scientific">Tityus serrulatus</name>
    <name type="common">Brazilian yellow scorpion</name>
    <dbReference type="NCBI Taxonomy" id="6887"/>
    <lineage>
        <taxon>Eukaryota</taxon>
        <taxon>Metazoa</taxon>
        <taxon>Ecdysozoa</taxon>
        <taxon>Arthropoda</taxon>
        <taxon>Chelicerata</taxon>
        <taxon>Arachnida</taxon>
        <taxon>Scorpiones</taxon>
        <taxon>Buthida</taxon>
        <taxon>Buthoidea</taxon>
        <taxon>Buthidae</taxon>
        <taxon>Tityus</taxon>
    </lineage>
</organism>
<dbReference type="InterPro" id="IPR001590">
    <property type="entry name" value="Peptidase_M12B"/>
</dbReference>
<dbReference type="PANTHER" id="PTHR11905">
    <property type="entry name" value="ADAM A DISINTEGRIN AND METALLOPROTEASE DOMAIN"/>
    <property type="match status" value="1"/>
</dbReference>
<evidence type="ECO:0000256" key="2">
    <source>
        <dbReference type="ARBA" id="ARBA00022670"/>
    </source>
</evidence>
<name>A0A1S5QNT5_TITSE</name>
<dbReference type="Gene3D" id="3.40.390.10">
    <property type="entry name" value="Collagenase (Catalytic Domain)"/>
    <property type="match status" value="1"/>
</dbReference>
<protein>
    <submittedName>
        <fullName evidence="10">Metalloserrulase 17</fullName>
    </submittedName>
</protein>
<feature type="signal peptide" evidence="8">
    <location>
        <begin position="1"/>
        <end position="16"/>
    </location>
</feature>
<evidence type="ECO:0000313" key="10">
    <source>
        <dbReference type="EMBL" id="AMO02559.1"/>
    </source>
</evidence>
<sequence>MIVYLAIALFYDAVSAVPTGREDVAYPNVETFRSGVKRIKFRALDQNIDLRLESAANLISDDFELYEGDGNRIRKPVDIDRLKRKMYRNRETSAAFYIDEDGPLTINGIINSKLRIEPYESEAMIKDGVRAHRIIEIKRDENYIRLNDQIIPPGIRKVEIETETQRSTNNCILVELVFLIESNLTYRYKNNDETILKECYIIVTVMNSLAQSLKLNLTIQLQNVIKFTEKNEPSFIANSVIPEYPHILDSELLIANMGTHYRYKRDVSNGDIVLLLMDRKMGVKSLTSYSLQLGLGYVGAACESRYKFGIAVYDSKLDVFYDTCVHECAHVMGSPHDGDPPVSHISNSPGSIDCLWKYGHIMSYKYNIHNSTLFSSCSRNNIAHLCLTIKCLQCK</sequence>
<comment type="caution">
    <text evidence="7">Lacks conserved residue(s) required for the propagation of feature annotation.</text>
</comment>
<keyword evidence="8" id="KW-0732">Signal</keyword>
<evidence type="ECO:0000256" key="7">
    <source>
        <dbReference type="PROSITE-ProRule" id="PRU00276"/>
    </source>
</evidence>
<comment type="similarity">
    <text evidence="1">Belongs to the venom metalloproteinase (M12B) family.</text>
</comment>
<evidence type="ECO:0000256" key="4">
    <source>
        <dbReference type="ARBA" id="ARBA00022801"/>
    </source>
</evidence>
<dbReference type="InterPro" id="IPR024079">
    <property type="entry name" value="MetalloPept_cat_dom_sf"/>
</dbReference>
<feature type="binding site" evidence="7">
    <location>
        <position position="336"/>
    </location>
    <ligand>
        <name>Zn(2+)</name>
        <dbReference type="ChEBI" id="CHEBI:29105"/>
        <note>catalytic</note>
    </ligand>
</feature>
<reference evidence="10" key="1">
    <citation type="submission" date="2015-04" db="EMBL/GenBank/DDBJ databases">
        <title>Proteases from Tityus serrulatus venom gland: venom proteases and peptide maturation.</title>
        <authorList>
            <person name="Carmo A.O."/>
            <person name="Martins A.P.V."/>
            <person name="Oliveira-Mendes B.B.R."/>
            <person name="Horta C.C.R."/>
            <person name="Dantas A.E."/>
            <person name="Kalapothakis E."/>
        </authorList>
    </citation>
    <scope>NUCLEOTIDE SEQUENCE</scope>
</reference>
<evidence type="ECO:0000259" key="9">
    <source>
        <dbReference type="PROSITE" id="PS50215"/>
    </source>
</evidence>
<accession>A0A1S5QNT5</accession>
<keyword evidence="5 7" id="KW-0862">Zinc</keyword>
<keyword evidence="2" id="KW-0645">Protease</keyword>
<dbReference type="AlphaFoldDB" id="A0A1S5QNT5"/>
<evidence type="ECO:0000256" key="1">
    <source>
        <dbReference type="ARBA" id="ARBA00006629"/>
    </source>
</evidence>
<dbReference type="Pfam" id="PF13582">
    <property type="entry name" value="Reprolysin_3"/>
    <property type="match status" value="1"/>
</dbReference>
<dbReference type="PANTHER" id="PTHR11905:SF159">
    <property type="entry name" value="ADAM METALLOPROTEASE"/>
    <property type="match status" value="1"/>
</dbReference>
<feature type="chain" id="PRO_5013363284" evidence="8">
    <location>
        <begin position="17"/>
        <end position="395"/>
    </location>
</feature>
<dbReference type="SUPFAM" id="SSF55486">
    <property type="entry name" value="Metalloproteases ('zincins'), catalytic domain"/>
    <property type="match status" value="1"/>
</dbReference>
<evidence type="ECO:0000256" key="3">
    <source>
        <dbReference type="ARBA" id="ARBA00022723"/>
    </source>
</evidence>
<dbReference type="PROSITE" id="PS50215">
    <property type="entry name" value="ADAM_MEPRO"/>
    <property type="match status" value="1"/>
</dbReference>
<dbReference type="GO" id="GO:0006509">
    <property type="term" value="P:membrane protein ectodomain proteolysis"/>
    <property type="evidence" value="ECO:0007669"/>
    <property type="project" value="TreeGrafter"/>
</dbReference>
<proteinExistence type="evidence at transcript level"/>